<name>A0A1A9VR24_GLOAU</name>
<dbReference type="GO" id="GO:0030036">
    <property type="term" value="P:actin cytoskeleton organization"/>
    <property type="evidence" value="ECO:0007669"/>
    <property type="project" value="TreeGrafter"/>
</dbReference>
<evidence type="ECO:0008006" key="8">
    <source>
        <dbReference type="Google" id="ProtNLM"/>
    </source>
</evidence>
<evidence type="ECO:0000256" key="4">
    <source>
        <dbReference type="ARBA" id="ARBA00022777"/>
    </source>
</evidence>
<sequence>MNVNQHSGPGPPMKSYAANALNTTLAPSIAIKTCDSSNHFSKLNEIGYKKVAITAFMNTKAGSSTSSMSSPSPLSILSSSCSLSSPSCIPSINGNPASKSVCEGASMTSATMNINNISSSSNGNGSDSSNIGGKITNGFIAPPPLPPAVGCTTSSDRLVTGPSCKALRTAVSALYSVDDFVKEKIGSGFFSEVYKINEWSPCMKIMILTGNKISGGGVNMWKTNYVKMKNRCLSVTIN</sequence>
<dbReference type="Proteomes" id="UP000078200">
    <property type="component" value="Unassembled WGS sequence"/>
</dbReference>
<evidence type="ECO:0000256" key="3">
    <source>
        <dbReference type="ARBA" id="ARBA00022741"/>
    </source>
</evidence>
<evidence type="ECO:0000256" key="1">
    <source>
        <dbReference type="ARBA" id="ARBA00022527"/>
    </source>
</evidence>
<dbReference type="PANTHER" id="PTHR46485:SF5">
    <property type="entry name" value="CENTER DIVIDER, ISOFORM A"/>
    <property type="match status" value="1"/>
</dbReference>
<proteinExistence type="predicted"/>
<evidence type="ECO:0000313" key="7">
    <source>
        <dbReference type="Proteomes" id="UP000078200"/>
    </source>
</evidence>
<dbReference type="VEuPathDB" id="VectorBase:GAUT044832"/>
<evidence type="ECO:0000313" key="6">
    <source>
        <dbReference type="EnsemblMetazoa" id="GAUT044832-PA"/>
    </source>
</evidence>
<keyword evidence="5" id="KW-0067">ATP-binding</keyword>
<keyword evidence="2" id="KW-0808">Transferase</keyword>
<dbReference type="InterPro" id="IPR050940">
    <property type="entry name" value="Actin_reg-Ser/Thr_kinase"/>
</dbReference>
<dbReference type="GO" id="GO:0005634">
    <property type="term" value="C:nucleus"/>
    <property type="evidence" value="ECO:0007669"/>
    <property type="project" value="TreeGrafter"/>
</dbReference>
<keyword evidence="4" id="KW-0418">Kinase</keyword>
<dbReference type="EnsemblMetazoa" id="GAUT044832-RA">
    <property type="protein sequence ID" value="GAUT044832-PA"/>
    <property type="gene ID" value="GAUT044832"/>
</dbReference>
<keyword evidence="3" id="KW-0547">Nucleotide-binding</keyword>
<dbReference type="AlphaFoldDB" id="A0A1A9VR24"/>
<dbReference type="GO" id="GO:0005737">
    <property type="term" value="C:cytoplasm"/>
    <property type="evidence" value="ECO:0007669"/>
    <property type="project" value="TreeGrafter"/>
</dbReference>
<organism evidence="6 7">
    <name type="scientific">Glossina austeni</name>
    <name type="common">Savannah tsetse fly</name>
    <dbReference type="NCBI Taxonomy" id="7395"/>
    <lineage>
        <taxon>Eukaryota</taxon>
        <taxon>Metazoa</taxon>
        <taxon>Ecdysozoa</taxon>
        <taxon>Arthropoda</taxon>
        <taxon>Hexapoda</taxon>
        <taxon>Insecta</taxon>
        <taxon>Pterygota</taxon>
        <taxon>Neoptera</taxon>
        <taxon>Endopterygota</taxon>
        <taxon>Diptera</taxon>
        <taxon>Brachycera</taxon>
        <taxon>Muscomorpha</taxon>
        <taxon>Hippoboscoidea</taxon>
        <taxon>Glossinidae</taxon>
        <taxon>Glossina</taxon>
    </lineage>
</organism>
<dbReference type="GO" id="GO:0004674">
    <property type="term" value="F:protein serine/threonine kinase activity"/>
    <property type="evidence" value="ECO:0007669"/>
    <property type="project" value="UniProtKB-KW"/>
</dbReference>
<reference evidence="6" key="1">
    <citation type="submission" date="2020-05" db="UniProtKB">
        <authorList>
            <consortium name="EnsemblMetazoa"/>
        </authorList>
    </citation>
    <scope>IDENTIFICATION</scope>
    <source>
        <strain evidence="6">TTRI</strain>
    </source>
</reference>
<evidence type="ECO:0000256" key="2">
    <source>
        <dbReference type="ARBA" id="ARBA00022679"/>
    </source>
</evidence>
<accession>A0A1A9VR24</accession>
<keyword evidence="7" id="KW-1185">Reference proteome</keyword>
<keyword evidence="1" id="KW-0723">Serine/threonine-protein kinase</keyword>
<protein>
    <recommendedName>
        <fullName evidence="8">Protein kinase domain-containing protein</fullName>
    </recommendedName>
</protein>
<dbReference type="GO" id="GO:0005524">
    <property type="term" value="F:ATP binding"/>
    <property type="evidence" value="ECO:0007669"/>
    <property type="project" value="UniProtKB-KW"/>
</dbReference>
<dbReference type="STRING" id="7395.A0A1A9VR24"/>
<dbReference type="PANTHER" id="PTHR46485">
    <property type="entry name" value="LIM DOMAIN KINASE 1"/>
    <property type="match status" value="1"/>
</dbReference>
<evidence type="ECO:0000256" key="5">
    <source>
        <dbReference type="ARBA" id="ARBA00022840"/>
    </source>
</evidence>